<organism evidence="2 3">
    <name type="scientific">Tulasnella calospora MUT 4182</name>
    <dbReference type="NCBI Taxonomy" id="1051891"/>
    <lineage>
        <taxon>Eukaryota</taxon>
        <taxon>Fungi</taxon>
        <taxon>Dikarya</taxon>
        <taxon>Basidiomycota</taxon>
        <taxon>Agaricomycotina</taxon>
        <taxon>Agaricomycetes</taxon>
        <taxon>Cantharellales</taxon>
        <taxon>Tulasnellaceae</taxon>
        <taxon>Tulasnella</taxon>
    </lineage>
</organism>
<feature type="region of interest" description="Disordered" evidence="1">
    <location>
        <begin position="1"/>
        <end position="23"/>
    </location>
</feature>
<dbReference type="Proteomes" id="UP000054248">
    <property type="component" value="Unassembled WGS sequence"/>
</dbReference>
<sequence length="64" mass="6879">MTALARSSRDHRGHFFADPPGPISVVMGGTDSRSATFSPRIGHSIPLPSEAVYQSGFHYSSNEC</sequence>
<keyword evidence="3" id="KW-1185">Reference proteome</keyword>
<dbReference type="AlphaFoldDB" id="A0A0C3KJA0"/>
<evidence type="ECO:0000256" key="1">
    <source>
        <dbReference type="SAM" id="MobiDB-lite"/>
    </source>
</evidence>
<evidence type="ECO:0000313" key="3">
    <source>
        <dbReference type="Proteomes" id="UP000054248"/>
    </source>
</evidence>
<evidence type="ECO:0000313" key="2">
    <source>
        <dbReference type="EMBL" id="KIO21543.1"/>
    </source>
</evidence>
<gene>
    <name evidence="2" type="ORF">M407DRAFT_245446</name>
</gene>
<protein>
    <submittedName>
        <fullName evidence="2">Uncharacterized protein</fullName>
    </submittedName>
</protein>
<reference evidence="2 3" key="1">
    <citation type="submission" date="2014-04" db="EMBL/GenBank/DDBJ databases">
        <authorList>
            <consortium name="DOE Joint Genome Institute"/>
            <person name="Kuo A."/>
            <person name="Girlanda M."/>
            <person name="Perotto S."/>
            <person name="Kohler A."/>
            <person name="Nagy L.G."/>
            <person name="Floudas D."/>
            <person name="Copeland A."/>
            <person name="Barry K.W."/>
            <person name="Cichocki N."/>
            <person name="Veneault-Fourrey C."/>
            <person name="LaButti K."/>
            <person name="Lindquist E.A."/>
            <person name="Lipzen A."/>
            <person name="Lundell T."/>
            <person name="Morin E."/>
            <person name="Murat C."/>
            <person name="Sun H."/>
            <person name="Tunlid A."/>
            <person name="Henrissat B."/>
            <person name="Grigoriev I.V."/>
            <person name="Hibbett D.S."/>
            <person name="Martin F."/>
            <person name="Nordberg H.P."/>
            <person name="Cantor M.N."/>
            <person name="Hua S.X."/>
        </authorList>
    </citation>
    <scope>NUCLEOTIDE SEQUENCE [LARGE SCALE GENOMIC DNA]</scope>
    <source>
        <strain evidence="2 3">MUT 4182</strain>
    </source>
</reference>
<dbReference type="EMBL" id="KN823135">
    <property type="protein sequence ID" value="KIO21543.1"/>
    <property type="molecule type" value="Genomic_DNA"/>
</dbReference>
<accession>A0A0C3KJA0</accession>
<proteinExistence type="predicted"/>
<name>A0A0C3KJA0_9AGAM</name>
<reference evidence="3" key="2">
    <citation type="submission" date="2015-01" db="EMBL/GenBank/DDBJ databases">
        <title>Evolutionary Origins and Diversification of the Mycorrhizal Mutualists.</title>
        <authorList>
            <consortium name="DOE Joint Genome Institute"/>
            <consortium name="Mycorrhizal Genomics Consortium"/>
            <person name="Kohler A."/>
            <person name="Kuo A."/>
            <person name="Nagy L.G."/>
            <person name="Floudas D."/>
            <person name="Copeland A."/>
            <person name="Barry K.W."/>
            <person name="Cichocki N."/>
            <person name="Veneault-Fourrey C."/>
            <person name="LaButti K."/>
            <person name="Lindquist E.A."/>
            <person name="Lipzen A."/>
            <person name="Lundell T."/>
            <person name="Morin E."/>
            <person name="Murat C."/>
            <person name="Riley R."/>
            <person name="Ohm R."/>
            <person name="Sun H."/>
            <person name="Tunlid A."/>
            <person name="Henrissat B."/>
            <person name="Grigoriev I.V."/>
            <person name="Hibbett D.S."/>
            <person name="Martin F."/>
        </authorList>
    </citation>
    <scope>NUCLEOTIDE SEQUENCE [LARGE SCALE GENOMIC DNA]</scope>
    <source>
        <strain evidence="3">MUT 4182</strain>
    </source>
</reference>
<dbReference type="HOGENOM" id="CLU_2869297_0_0_1"/>